<evidence type="ECO:0000256" key="1">
    <source>
        <dbReference type="SAM" id="MobiDB-lite"/>
    </source>
</evidence>
<dbReference type="EnsemblPlants" id="PNT68553">
    <property type="protein sequence ID" value="PNT68553"/>
    <property type="gene ID" value="BRADI_3g42485v3"/>
</dbReference>
<dbReference type="EMBL" id="CM000882">
    <property type="protein sequence ID" value="PNT68553.1"/>
    <property type="molecule type" value="Genomic_DNA"/>
</dbReference>
<dbReference type="Proteomes" id="UP000008810">
    <property type="component" value="Chromosome 3"/>
</dbReference>
<keyword evidence="4" id="KW-1185">Reference proteome</keyword>
<accession>A0A2K2D2Q2</accession>
<reference evidence="2 3" key="1">
    <citation type="journal article" date="2010" name="Nature">
        <title>Genome sequencing and analysis of the model grass Brachypodium distachyon.</title>
        <authorList>
            <consortium name="International Brachypodium Initiative"/>
        </authorList>
    </citation>
    <scope>NUCLEOTIDE SEQUENCE [LARGE SCALE GENOMIC DNA]</scope>
    <source>
        <strain evidence="2 3">Bd21</strain>
    </source>
</reference>
<dbReference type="Gramene" id="PNT68553">
    <property type="protein sequence ID" value="PNT68553"/>
    <property type="gene ID" value="BRADI_3g42485v3"/>
</dbReference>
<gene>
    <name evidence="2" type="ORF">BRADI_3g42485v3</name>
</gene>
<evidence type="ECO:0000313" key="3">
    <source>
        <dbReference type="EnsemblPlants" id="PNT68553"/>
    </source>
</evidence>
<reference evidence="2" key="2">
    <citation type="submission" date="2017-06" db="EMBL/GenBank/DDBJ databases">
        <title>WGS assembly of Brachypodium distachyon.</title>
        <authorList>
            <consortium name="The International Brachypodium Initiative"/>
            <person name="Lucas S."/>
            <person name="Harmon-Smith M."/>
            <person name="Lail K."/>
            <person name="Tice H."/>
            <person name="Grimwood J."/>
            <person name="Bruce D."/>
            <person name="Barry K."/>
            <person name="Shu S."/>
            <person name="Lindquist E."/>
            <person name="Wang M."/>
            <person name="Pitluck S."/>
            <person name="Vogel J.P."/>
            <person name="Garvin D.F."/>
            <person name="Mockler T.C."/>
            <person name="Schmutz J."/>
            <person name="Rokhsar D."/>
            <person name="Bevan M.W."/>
        </authorList>
    </citation>
    <scope>NUCLEOTIDE SEQUENCE</scope>
    <source>
        <strain evidence="2">Bd21</strain>
    </source>
</reference>
<protein>
    <submittedName>
        <fullName evidence="2 3">Uncharacterized protein</fullName>
    </submittedName>
</protein>
<feature type="region of interest" description="Disordered" evidence="1">
    <location>
        <begin position="1"/>
        <end position="28"/>
    </location>
</feature>
<organism evidence="2">
    <name type="scientific">Brachypodium distachyon</name>
    <name type="common">Purple false brome</name>
    <name type="synonym">Trachynia distachya</name>
    <dbReference type="NCBI Taxonomy" id="15368"/>
    <lineage>
        <taxon>Eukaryota</taxon>
        <taxon>Viridiplantae</taxon>
        <taxon>Streptophyta</taxon>
        <taxon>Embryophyta</taxon>
        <taxon>Tracheophyta</taxon>
        <taxon>Spermatophyta</taxon>
        <taxon>Magnoliopsida</taxon>
        <taxon>Liliopsida</taxon>
        <taxon>Poales</taxon>
        <taxon>Poaceae</taxon>
        <taxon>BOP clade</taxon>
        <taxon>Pooideae</taxon>
        <taxon>Stipodae</taxon>
        <taxon>Brachypodieae</taxon>
        <taxon>Brachypodium</taxon>
    </lineage>
</organism>
<dbReference type="AlphaFoldDB" id="A0A2K2D2Q2"/>
<dbReference type="InParanoid" id="A0A2K2D2Q2"/>
<evidence type="ECO:0000313" key="2">
    <source>
        <dbReference type="EMBL" id="PNT68553.1"/>
    </source>
</evidence>
<name>A0A2K2D2Q2_BRADI</name>
<sequence length="106" mass="12393">MVHLIPRWREGQGGGGGEKPRRHIAPRPPPPAIPTVLWWLRRGPWRELEISRVPHRGLLMVGVKTEFDLRLGWANNQISAEHHRRARARFHLPCFHQRLLFQLPGE</sequence>
<proteinExistence type="predicted"/>
<reference evidence="3" key="3">
    <citation type="submission" date="2018-08" db="UniProtKB">
        <authorList>
            <consortium name="EnsemblPlants"/>
        </authorList>
    </citation>
    <scope>IDENTIFICATION</scope>
    <source>
        <strain evidence="3">cv. Bd21</strain>
    </source>
</reference>
<evidence type="ECO:0000313" key="4">
    <source>
        <dbReference type="Proteomes" id="UP000008810"/>
    </source>
</evidence>